<feature type="binding site" evidence="3">
    <location>
        <position position="31"/>
    </location>
    <ligand>
        <name>substrate</name>
    </ligand>
</feature>
<feature type="binding site" evidence="3">
    <location>
        <position position="77"/>
    </location>
    <ligand>
        <name>substrate</name>
    </ligand>
</feature>
<accession>A0A1J5ITI2</accession>
<feature type="binding site" evidence="3">
    <location>
        <begin position="27"/>
        <end position="30"/>
    </location>
    <ligand>
        <name>substrate</name>
    </ligand>
</feature>
<evidence type="ECO:0000313" key="5">
    <source>
        <dbReference type="Proteomes" id="UP000183245"/>
    </source>
</evidence>
<comment type="similarity">
    <text evidence="2">Belongs to the UPP synthase family. Z-FPP synthase subfamily.</text>
</comment>
<dbReference type="Proteomes" id="UP000183245">
    <property type="component" value="Unassembled WGS sequence"/>
</dbReference>
<keyword evidence="3" id="KW-0479">Metal-binding</keyword>
<reference evidence="4" key="1">
    <citation type="journal article" date="2016" name="Environ. Microbiol.">
        <title>Genomic resolution of a cold subsurface aquifer community provides metabolic insights for novel microbes adapted to high CO concentrations.</title>
        <authorList>
            <person name="Probst A.J."/>
            <person name="Castelle C.J."/>
            <person name="Singh A."/>
            <person name="Brown C.T."/>
            <person name="Anantharaman K."/>
            <person name="Sharon I."/>
            <person name="Hug L.A."/>
            <person name="Burstein D."/>
            <person name="Emerson J.B."/>
            <person name="Thomas B.C."/>
            <person name="Banfield J.F."/>
        </authorList>
    </citation>
    <scope>NUCLEOTIDE SEQUENCE [LARGE SCALE GENOMIC DNA]</scope>
    <source>
        <strain evidence="4">CG2_30_54_11</strain>
    </source>
</reference>
<evidence type="ECO:0000313" key="4">
    <source>
        <dbReference type="EMBL" id="OIP96479.1"/>
    </source>
</evidence>
<comment type="caution">
    <text evidence="4">The sequence shown here is derived from an EMBL/GenBank/DDBJ whole genome shotgun (WGS) entry which is preliminary data.</text>
</comment>
<comment type="function">
    <text evidence="3">Catalyzes the condensation of isopentenyl diphosphate (IPP) with allylic pyrophosphates generating different type of terpenoids.</text>
</comment>
<dbReference type="NCBIfam" id="TIGR00055">
    <property type="entry name" value="uppS"/>
    <property type="match status" value="1"/>
</dbReference>
<dbReference type="CDD" id="cd00475">
    <property type="entry name" value="Cis_IPPS"/>
    <property type="match status" value="1"/>
</dbReference>
<dbReference type="InterPro" id="IPR001441">
    <property type="entry name" value="UPP_synth-like"/>
</dbReference>
<dbReference type="PANTHER" id="PTHR10291:SF43">
    <property type="entry name" value="DEHYDRODOLICHYL DIPHOSPHATE SYNTHASE COMPLEX SUBUNIT DHDDS"/>
    <property type="match status" value="1"/>
</dbReference>
<evidence type="ECO:0000256" key="1">
    <source>
        <dbReference type="ARBA" id="ARBA00022679"/>
    </source>
</evidence>
<dbReference type="SUPFAM" id="SSF64005">
    <property type="entry name" value="Undecaprenyl diphosphate synthase"/>
    <property type="match status" value="1"/>
</dbReference>
<name>A0A1J5ITI2_9BACT</name>
<dbReference type="Gene3D" id="3.40.1180.10">
    <property type="entry name" value="Decaprenyl diphosphate synthase-like"/>
    <property type="match status" value="1"/>
</dbReference>
<feature type="binding site" evidence="3">
    <location>
        <position position="26"/>
    </location>
    <ligand>
        <name>Mg(2+)</name>
        <dbReference type="ChEBI" id="CHEBI:18420"/>
    </ligand>
</feature>
<comment type="subunit">
    <text evidence="3">Homodimer.</text>
</comment>
<dbReference type="InterPro" id="IPR036424">
    <property type="entry name" value="UPP_synth-like_sf"/>
</dbReference>
<feature type="binding site" evidence="3">
    <location>
        <begin position="71"/>
        <end position="73"/>
    </location>
    <ligand>
        <name>substrate</name>
    </ligand>
</feature>
<keyword evidence="3" id="KW-0460">Magnesium</keyword>
<protein>
    <recommendedName>
        <fullName evidence="3">Isoprenyl transferase</fullName>
        <ecNumber evidence="3">2.5.1.-</ecNumber>
    </recommendedName>
</protein>
<dbReference type="STRING" id="1817892.AUK40_04915"/>
<feature type="active site" description="Proton acceptor" evidence="3">
    <location>
        <position position="74"/>
    </location>
</feature>
<feature type="binding site" evidence="3">
    <location>
        <position position="214"/>
    </location>
    <ligand>
        <name>Mg(2+)</name>
        <dbReference type="ChEBI" id="CHEBI:18420"/>
    </ligand>
</feature>
<evidence type="ECO:0000256" key="2">
    <source>
        <dbReference type="ARBA" id="ARBA00038453"/>
    </source>
</evidence>
<feature type="binding site" evidence="3">
    <location>
        <begin position="201"/>
        <end position="203"/>
    </location>
    <ligand>
        <name>substrate</name>
    </ligand>
</feature>
<dbReference type="EMBL" id="MNZT01000084">
    <property type="protein sequence ID" value="OIP96479.1"/>
    <property type="molecule type" value="Genomic_DNA"/>
</dbReference>
<feature type="active site" evidence="3">
    <location>
        <position position="26"/>
    </location>
</feature>
<evidence type="ECO:0000256" key="3">
    <source>
        <dbReference type="HAMAP-Rule" id="MF_01139"/>
    </source>
</evidence>
<sequence length="246" mass="28945">MKHTTKLEQIRSRPDRIPAHVGVIMDGNRRWAREHHLPLKEGYVKGAEKSEELFTWALDAGVRELSIWVWSTENFNRDQGQVRFMMNLFSRYIKKALKDQTFRDKMARVRFIGRVDLMPNDIQKLAHELEEETAHFDRLTINVCMAYGGRDEIVQAAREIAREVKKGTLSPDAIDEKLFFRYLAYQGVEPDLIIRTSGEERTSGFLLWHTAYSEWYFEPKYMPALTVDDFYTAILDYQGRERRFGA</sequence>
<feature type="binding site" evidence="3">
    <location>
        <position position="195"/>
    </location>
    <ligand>
        <name>substrate</name>
    </ligand>
</feature>
<organism evidence="4 5">
    <name type="scientific">Candidatus Wirthbacteria bacterium CG2_30_54_11</name>
    <dbReference type="NCBI Taxonomy" id="1817892"/>
    <lineage>
        <taxon>Bacteria</taxon>
        <taxon>Candidatus Wirthbacteria</taxon>
    </lineage>
</organism>
<dbReference type="PANTHER" id="PTHR10291">
    <property type="entry name" value="DEHYDRODOLICHYL DIPHOSPHATE SYNTHASE FAMILY MEMBER"/>
    <property type="match status" value="1"/>
</dbReference>
<keyword evidence="1 3" id="KW-0808">Transferase</keyword>
<dbReference type="HAMAP" id="MF_01139">
    <property type="entry name" value="ISPT"/>
    <property type="match status" value="1"/>
</dbReference>
<dbReference type="GO" id="GO:0016094">
    <property type="term" value="P:polyprenol biosynthetic process"/>
    <property type="evidence" value="ECO:0007669"/>
    <property type="project" value="TreeGrafter"/>
</dbReference>
<dbReference type="Pfam" id="PF01255">
    <property type="entry name" value="Prenyltransf"/>
    <property type="match status" value="1"/>
</dbReference>
<feature type="binding site" evidence="3">
    <location>
        <position position="75"/>
    </location>
    <ligand>
        <name>substrate</name>
    </ligand>
</feature>
<dbReference type="GO" id="GO:0000287">
    <property type="term" value="F:magnesium ion binding"/>
    <property type="evidence" value="ECO:0007669"/>
    <property type="project" value="UniProtKB-UniRule"/>
</dbReference>
<proteinExistence type="inferred from homology"/>
<dbReference type="AlphaFoldDB" id="A0A1J5ITI2"/>
<dbReference type="PROSITE" id="PS01066">
    <property type="entry name" value="UPP_SYNTHASE"/>
    <property type="match status" value="1"/>
</dbReference>
<dbReference type="InterPro" id="IPR018520">
    <property type="entry name" value="UPP_synth-like_CS"/>
</dbReference>
<gene>
    <name evidence="4" type="ORF">AUK40_04915</name>
</gene>
<dbReference type="EC" id="2.5.1.-" evidence="3"/>
<dbReference type="GO" id="GO:0045547">
    <property type="term" value="F:ditrans,polycis-polyprenyl diphosphate synthase [(2E,6E)-farnesyl diphosphate specific] activity"/>
    <property type="evidence" value="ECO:0007669"/>
    <property type="project" value="TreeGrafter"/>
</dbReference>
<comment type="caution">
    <text evidence="3">Lacks conserved residue(s) required for the propagation of feature annotation.</text>
</comment>
<comment type="cofactor">
    <cofactor evidence="3">
        <name>Mg(2+)</name>
        <dbReference type="ChEBI" id="CHEBI:18420"/>
    </cofactor>
    <text evidence="3">Binds 2 magnesium ions per subunit.</text>
</comment>